<accession>A0A7T4DPM6</accession>
<dbReference type="Proteomes" id="UP000595481">
    <property type="component" value="Chromosome"/>
</dbReference>
<evidence type="ECO:0000313" key="1">
    <source>
        <dbReference type="EMBL" id="QQB20810.1"/>
    </source>
</evidence>
<protein>
    <recommendedName>
        <fullName evidence="3">AraC family transcriptional regulator</fullName>
    </recommendedName>
</protein>
<dbReference type="EMBL" id="CP066092">
    <property type="protein sequence ID" value="QQB20810.1"/>
    <property type="molecule type" value="Genomic_DNA"/>
</dbReference>
<dbReference type="GeneID" id="69550524"/>
<keyword evidence="2" id="KW-1185">Reference proteome</keyword>
<sequence>MAFPGIISRLHTVSSDIELQLQLQQGAQYRAEAFWLPASLSDQSGTILTTLSEKCSLFLEQDEPALQLRSHDGVLQQNGLLLTGNGQEMMLAVTPGDKGIVPESELADMAKWLEAGHLHFVCPAAIQPVARAILNIWPLDPYLARHFLTSLTPLLQNATEQDYLAVFAARANPANPQPDWVQAYMKLEKRLHRAYLDH</sequence>
<evidence type="ECO:0008006" key="3">
    <source>
        <dbReference type="Google" id="ProtNLM"/>
    </source>
</evidence>
<proteinExistence type="predicted"/>
<dbReference type="RefSeq" id="WP_042032996.1">
    <property type="nucleotide sequence ID" value="NZ_CAWMFX010000052.1"/>
</dbReference>
<gene>
    <name evidence="1" type="ORF">I6H43_04545</name>
</gene>
<reference evidence="1 2" key="1">
    <citation type="submission" date="2020-12" db="EMBL/GenBank/DDBJ databases">
        <title>FDA dAtabase for Regulatory Grade micrObial Sequences (FDA-ARGOS): Supporting development and validation of Infectious Disease Dx tests.</title>
        <authorList>
            <person name="Sproer C."/>
            <person name="Gronow S."/>
            <person name="Severitt S."/>
            <person name="Schroder I."/>
            <person name="Tallon L."/>
            <person name="Sadzewicz L."/>
            <person name="Zhao X."/>
            <person name="Boylan J."/>
            <person name="Ott S."/>
            <person name="Bowen H."/>
            <person name="Vavikolanu K."/>
            <person name="Mehta A."/>
            <person name="Aluvathingal J."/>
            <person name="Nadendla S."/>
            <person name="Lowell S."/>
            <person name="Myers T."/>
            <person name="Yan Y."/>
            <person name="Sichtig H."/>
        </authorList>
    </citation>
    <scope>NUCLEOTIDE SEQUENCE [LARGE SCALE GENOMIC DNA]</scope>
    <source>
        <strain evidence="1 2">FDAARGOS_986</strain>
    </source>
</reference>
<evidence type="ECO:0000313" key="2">
    <source>
        <dbReference type="Proteomes" id="UP000595481"/>
    </source>
</evidence>
<name>A0A7T4DPM6_AERJA</name>
<organism evidence="1 2">
    <name type="scientific">Aeromonas jandaei</name>
    <dbReference type="NCBI Taxonomy" id="650"/>
    <lineage>
        <taxon>Bacteria</taxon>
        <taxon>Pseudomonadati</taxon>
        <taxon>Pseudomonadota</taxon>
        <taxon>Gammaproteobacteria</taxon>
        <taxon>Aeromonadales</taxon>
        <taxon>Aeromonadaceae</taxon>
        <taxon>Aeromonas</taxon>
    </lineage>
</organism>